<organism evidence="2 3">
    <name type="scientific">Escallonia rubra</name>
    <dbReference type="NCBI Taxonomy" id="112253"/>
    <lineage>
        <taxon>Eukaryota</taxon>
        <taxon>Viridiplantae</taxon>
        <taxon>Streptophyta</taxon>
        <taxon>Embryophyta</taxon>
        <taxon>Tracheophyta</taxon>
        <taxon>Spermatophyta</taxon>
        <taxon>Magnoliopsida</taxon>
        <taxon>eudicotyledons</taxon>
        <taxon>Gunneridae</taxon>
        <taxon>Pentapetalae</taxon>
        <taxon>asterids</taxon>
        <taxon>campanulids</taxon>
        <taxon>Escalloniales</taxon>
        <taxon>Escalloniaceae</taxon>
        <taxon>Escallonia</taxon>
    </lineage>
</organism>
<keyword evidence="3" id="KW-1185">Reference proteome</keyword>
<comment type="caution">
    <text evidence="2">The sequence shown here is derived from an EMBL/GenBank/DDBJ whole genome shotgun (WGS) entry which is preliminary data.</text>
</comment>
<feature type="region of interest" description="Disordered" evidence="1">
    <location>
        <begin position="154"/>
        <end position="190"/>
    </location>
</feature>
<evidence type="ECO:0000313" key="3">
    <source>
        <dbReference type="Proteomes" id="UP001187471"/>
    </source>
</evidence>
<evidence type="ECO:0000256" key="1">
    <source>
        <dbReference type="SAM" id="MobiDB-lite"/>
    </source>
</evidence>
<dbReference type="PANTHER" id="PTHR36757:SF1">
    <property type="entry name" value="GENOME ASSEMBLY, CHROMOSOME: A04"/>
    <property type="match status" value="1"/>
</dbReference>
<accession>A0AA88UGE2</accession>
<protein>
    <submittedName>
        <fullName evidence="2">Uncharacterized protein</fullName>
    </submittedName>
</protein>
<sequence>MVVDMCSEPPSLTGSPRISFSHDLRHADSIIEDHPCRSDTYLLDSNPEFDFGISNRIDIEPLSSADELFSDGLILPVQLQPRLVSWKHAFLPPLPVSSTNIPKEEAASILSIETERKHQSKSFWRIKRSSSLHCENTTKKSSFWSLPLLSRSNSTGSIPKDNQKQNPTRQARNPSPLAASSSNACPLSQKPPLLKKNYGAYGSGFRINPVLNLPPPYISKRTATLFGLGSFFSHGKDKKSKK</sequence>
<feature type="compositionally biased region" description="Low complexity" evidence="1">
    <location>
        <begin position="173"/>
        <end position="188"/>
    </location>
</feature>
<name>A0AA88UGE2_9ASTE</name>
<gene>
    <name evidence="2" type="ORF">RJ640_016723</name>
</gene>
<evidence type="ECO:0000313" key="2">
    <source>
        <dbReference type="EMBL" id="KAK2974237.1"/>
    </source>
</evidence>
<dbReference type="EMBL" id="JAVXUO010002326">
    <property type="protein sequence ID" value="KAK2974237.1"/>
    <property type="molecule type" value="Genomic_DNA"/>
</dbReference>
<dbReference type="Proteomes" id="UP001187471">
    <property type="component" value="Unassembled WGS sequence"/>
</dbReference>
<reference evidence="2" key="1">
    <citation type="submission" date="2022-12" db="EMBL/GenBank/DDBJ databases">
        <title>Draft genome assemblies for two species of Escallonia (Escalloniales).</title>
        <authorList>
            <person name="Chanderbali A."/>
            <person name="Dervinis C."/>
            <person name="Anghel I."/>
            <person name="Soltis D."/>
            <person name="Soltis P."/>
            <person name="Zapata F."/>
        </authorList>
    </citation>
    <scope>NUCLEOTIDE SEQUENCE</scope>
    <source>
        <strain evidence="2">UCBG92.1500</strain>
        <tissue evidence="2">Leaf</tissue>
    </source>
</reference>
<dbReference type="PANTHER" id="PTHR36757">
    <property type="entry name" value="BNAANNG22500D PROTEIN"/>
    <property type="match status" value="1"/>
</dbReference>
<proteinExistence type="predicted"/>
<dbReference type="AlphaFoldDB" id="A0AA88UGE2"/>